<organism evidence="5 6">
    <name type="scientific">Bifidobacterium thermophilum</name>
    <dbReference type="NCBI Taxonomy" id="33905"/>
    <lineage>
        <taxon>Bacteria</taxon>
        <taxon>Bacillati</taxon>
        <taxon>Actinomycetota</taxon>
        <taxon>Actinomycetes</taxon>
        <taxon>Bifidobacteriales</taxon>
        <taxon>Bifidobacteriaceae</taxon>
        <taxon>Bifidobacterium</taxon>
    </lineage>
</organism>
<name>A0A7X9NQA2_9BIFI</name>
<dbReference type="Proteomes" id="UP000588369">
    <property type="component" value="Unassembled WGS sequence"/>
</dbReference>
<keyword evidence="1 5" id="KW-0489">Methyltransferase</keyword>
<dbReference type="AlphaFoldDB" id="A0A7X9NQA2"/>
<dbReference type="Pfam" id="PF01555">
    <property type="entry name" value="N6_N4_Mtase"/>
    <property type="match status" value="1"/>
</dbReference>
<feature type="domain" description="DNA methylase N-4/N-6" evidence="4">
    <location>
        <begin position="109"/>
        <end position="212"/>
    </location>
</feature>
<sequence length="224" mass="25285">MRLLQGDCRELLPGIIKETERPVIVTDPPFNVGYHYDTYGDRMDETEYYGMLAGLLRLAPAVVIHYPEALHRLSIAAGQAPERVVSWVYPSNTRRQHRDIAFYGVAPDFTRVRQPYRNPGDMRVRELARRTGGAALYDWWEVDQVKNVSREKTAHPCQMPVEVMERVVGVLPDGVTVIDPFMGSGTTGVACVRRGVDFIGIELDPAYHRIAERRIGEESCLIGS</sequence>
<dbReference type="GO" id="GO:0003677">
    <property type="term" value="F:DNA binding"/>
    <property type="evidence" value="ECO:0007669"/>
    <property type="project" value="InterPro"/>
</dbReference>
<dbReference type="SUPFAM" id="SSF53335">
    <property type="entry name" value="S-adenosyl-L-methionine-dependent methyltransferases"/>
    <property type="match status" value="1"/>
</dbReference>
<dbReference type="EMBL" id="JABAGI010000003">
    <property type="protein sequence ID" value="NME61855.1"/>
    <property type="molecule type" value="Genomic_DNA"/>
</dbReference>
<comment type="caution">
    <text evidence="5">The sequence shown here is derived from an EMBL/GenBank/DDBJ whole genome shotgun (WGS) entry which is preliminary data.</text>
</comment>
<evidence type="ECO:0000313" key="5">
    <source>
        <dbReference type="EMBL" id="NME61855.1"/>
    </source>
</evidence>
<dbReference type="Gene3D" id="3.40.50.150">
    <property type="entry name" value="Vaccinia Virus protein VP39"/>
    <property type="match status" value="1"/>
</dbReference>
<evidence type="ECO:0000256" key="2">
    <source>
        <dbReference type="ARBA" id="ARBA00022679"/>
    </source>
</evidence>
<reference evidence="5 6" key="1">
    <citation type="submission" date="2020-04" db="EMBL/GenBank/DDBJ databases">
        <authorList>
            <person name="Hitch T.C.A."/>
            <person name="Wylensek D."/>
            <person name="Clavel T."/>
        </authorList>
    </citation>
    <scope>NUCLEOTIDE SEQUENCE [LARGE SCALE GENOMIC DNA]</scope>
    <source>
        <strain evidence="5 6">BSM-130-P53-3C</strain>
    </source>
</reference>
<dbReference type="PRINTS" id="PR00508">
    <property type="entry name" value="S21N4MTFRASE"/>
</dbReference>
<evidence type="ECO:0000256" key="3">
    <source>
        <dbReference type="RuleBase" id="RU362026"/>
    </source>
</evidence>
<dbReference type="InterPro" id="IPR001091">
    <property type="entry name" value="RM_Methyltransferase"/>
</dbReference>
<proteinExistence type="inferred from homology"/>
<comment type="similarity">
    <text evidence="3">Belongs to the N(4)/N(6)-methyltransferase family.</text>
</comment>
<dbReference type="GO" id="GO:0008170">
    <property type="term" value="F:N-methyltransferase activity"/>
    <property type="evidence" value="ECO:0007669"/>
    <property type="project" value="InterPro"/>
</dbReference>
<evidence type="ECO:0000256" key="1">
    <source>
        <dbReference type="ARBA" id="ARBA00022603"/>
    </source>
</evidence>
<evidence type="ECO:0000259" key="4">
    <source>
        <dbReference type="Pfam" id="PF01555"/>
    </source>
</evidence>
<evidence type="ECO:0000313" key="6">
    <source>
        <dbReference type="Proteomes" id="UP000588369"/>
    </source>
</evidence>
<gene>
    <name evidence="5" type="ORF">HF844_03425</name>
</gene>
<dbReference type="EC" id="2.1.1.-" evidence="3"/>
<accession>A0A7X9NQA2</accession>
<protein>
    <recommendedName>
        <fullName evidence="3">Methyltransferase</fullName>
        <ecNumber evidence="3">2.1.1.-</ecNumber>
    </recommendedName>
</protein>
<dbReference type="InterPro" id="IPR029063">
    <property type="entry name" value="SAM-dependent_MTases_sf"/>
</dbReference>
<dbReference type="GO" id="GO:0032259">
    <property type="term" value="P:methylation"/>
    <property type="evidence" value="ECO:0007669"/>
    <property type="project" value="UniProtKB-KW"/>
</dbReference>
<dbReference type="InterPro" id="IPR002941">
    <property type="entry name" value="DNA_methylase_N4/N6"/>
</dbReference>
<dbReference type="RefSeq" id="WP_168983956.1">
    <property type="nucleotide sequence ID" value="NZ_JABAGI010000003.1"/>
</dbReference>
<keyword evidence="2 5" id="KW-0808">Transferase</keyword>